<dbReference type="Pfam" id="PF04082">
    <property type="entry name" value="Fungal_trans"/>
    <property type="match status" value="1"/>
</dbReference>
<protein>
    <submittedName>
        <fullName evidence="6">C6 transcription factor, putative</fullName>
    </submittedName>
</protein>
<dbReference type="GO" id="GO:0008270">
    <property type="term" value="F:zinc ion binding"/>
    <property type="evidence" value="ECO:0007669"/>
    <property type="project" value="InterPro"/>
</dbReference>
<dbReference type="SMART" id="SM00906">
    <property type="entry name" value="Fungal_trans"/>
    <property type="match status" value="1"/>
</dbReference>
<keyword evidence="3" id="KW-0539">Nucleus</keyword>
<feature type="coiled-coil region" evidence="4">
    <location>
        <begin position="41"/>
        <end position="68"/>
    </location>
</feature>
<sequence length="661" mass="74578">MNANGAKSDVMADSRVYGVAVKWSSAFIQQTASPMPASEDVEHLVSHIQSLKEQVNSLTSNMNMLIAQDAVSGSKRSRQTRSITVDREIHEPTQRLSFHGPTTSSFGFGIARESLQNRGITELAEADITQEPSPIPSPSLSPSPLQYHQPIDPLWAISQEEALRLCRVYEEEMGIMYPVIELDQAMTHVDALYAYLRRGTSSRSRSRSLLHATIIESDDINILKLVFACALTAEENGHSDLGMQIFNSVRDVANDIMWKPPSIKGAIFMTLISIYFFQTDEETYAWRTIGTVVRMCLEMGLHRKETYAQPAIVAFGSDRVLKLFWSAYTLDIRWSIGTGMPFHVDYNDIDPSLPHPAQTPYITAMVGYSRIAEKVWKFITSNGNNESRKDEMSYLDWQVLQWSKSIPDSLKLPQSQLEQEMAMGNRTSRSIQRLQCLLYLRANLMRMLIYRPILHTATQMTQNPTESTTVVEIAKDTIRFITQLNKTSNIYQLQQVAFNWFLVSALAILFLAVAHSPSQFSSQCRDEFYMALELVKGFSVESYISQRLWKSIRGLRKLAPKMGLQKSSNTATNRTIGANNALGNEDTAANTQEHISQFNVHDETLPDGTHMSRELMDWFEAIGDGNLTDIGDMPNADGSHIEQSYMLGYSEELSSIFKDCF</sequence>
<evidence type="ECO:0000259" key="5">
    <source>
        <dbReference type="SMART" id="SM00906"/>
    </source>
</evidence>
<feature type="domain" description="Xylanolytic transcriptional activator regulatory" evidence="5">
    <location>
        <begin position="285"/>
        <end position="360"/>
    </location>
</feature>
<organism evidence="6 7">
    <name type="scientific">Byssochlamys spectabilis (strain No. 5 / NBRC 109023)</name>
    <name type="common">Paecilomyces variotii</name>
    <dbReference type="NCBI Taxonomy" id="1356009"/>
    <lineage>
        <taxon>Eukaryota</taxon>
        <taxon>Fungi</taxon>
        <taxon>Dikarya</taxon>
        <taxon>Ascomycota</taxon>
        <taxon>Pezizomycotina</taxon>
        <taxon>Eurotiomycetes</taxon>
        <taxon>Eurotiomycetidae</taxon>
        <taxon>Eurotiales</taxon>
        <taxon>Thermoascaceae</taxon>
        <taxon>Paecilomyces</taxon>
    </lineage>
</organism>
<name>V5FV11_BYSSN</name>
<dbReference type="HOGENOM" id="CLU_008828_1_0_1"/>
<evidence type="ECO:0000313" key="6">
    <source>
        <dbReference type="EMBL" id="GAD95883.1"/>
    </source>
</evidence>
<accession>V5FV11</accession>
<keyword evidence="1" id="KW-0805">Transcription regulation</keyword>
<dbReference type="eggNOG" id="ENOG502S5RK">
    <property type="taxonomic scope" value="Eukaryota"/>
</dbReference>
<dbReference type="InterPro" id="IPR007219">
    <property type="entry name" value="XnlR_reg_dom"/>
</dbReference>
<evidence type="ECO:0000256" key="2">
    <source>
        <dbReference type="ARBA" id="ARBA00023163"/>
    </source>
</evidence>
<dbReference type="PANTHER" id="PTHR47424">
    <property type="entry name" value="REGULATORY PROTEIN GAL4"/>
    <property type="match status" value="1"/>
</dbReference>
<keyword evidence="7" id="KW-1185">Reference proteome</keyword>
<dbReference type="AlphaFoldDB" id="V5FV11"/>
<comment type="caution">
    <text evidence="6">The sequence shown here is derived from an EMBL/GenBank/DDBJ whole genome shotgun (WGS) entry which is preliminary data.</text>
</comment>
<dbReference type="InterPro" id="IPR051127">
    <property type="entry name" value="Fungal_SecMet_Regulators"/>
</dbReference>
<evidence type="ECO:0000256" key="1">
    <source>
        <dbReference type="ARBA" id="ARBA00023015"/>
    </source>
</evidence>
<dbReference type="Proteomes" id="UP000018001">
    <property type="component" value="Unassembled WGS sequence"/>
</dbReference>
<proteinExistence type="predicted"/>
<dbReference type="GO" id="GO:0000981">
    <property type="term" value="F:DNA-binding transcription factor activity, RNA polymerase II-specific"/>
    <property type="evidence" value="ECO:0007669"/>
    <property type="project" value="TreeGrafter"/>
</dbReference>
<evidence type="ECO:0000256" key="3">
    <source>
        <dbReference type="ARBA" id="ARBA00023242"/>
    </source>
</evidence>
<reference evidence="7" key="1">
    <citation type="journal article" date="2014" name="Genome Announc.">
        <title>Draft genome sequence of the formaldehyde-resistant fungus Byssochlamys spectabilis No. 5 (anamorph Paecilomyces variotii No. 5) (NBRC109023).</title>
        <authorList>
            <person name="Oka T."/>
            <person name="Ekino K."/>
            <person name="Fukuda K."/>
            <person name="Nomura Y."/>
        </authorList>
    </citation>
    <scope>NUCLEOTIDE SEQUENCE [LARGE SCALE GENOMIC DNA]</scope>
    <source>
        <strain evidence="7">No. 5 / NBRC 109023</strain>
    </source>
</reference>
<dbReference type="CDD" id="cd12148">
    <property type="entry name" value="fungal_TF_MHR"/>
    <property type="match status" value="1"/>
</dbReference>
<dbReference type="GO" id="GO:0006351">
    <property type="term" value="P:DNA-templated transcription"/>
    <property type="evidence" value="ECO:0007669"/>
    <property type="project" value="InterPro"/>
</dbReference>
<evidence type="ECO:0000313" key="7">
    <source>
        <dbReference type="Proteomes" id="UP000018001"/>
    </source>
</evidence>
<dbReference type="InParanoid" id="V5FV11"/>
<dbReference type="OrthoDB" id="3971593at2759"/>
<dbReference type="PANTHER" id="PTHR47424:SF5">
    <property type="entry name" value="ZN(II)2CYS6 TRANSCRIPTION FACTOR (EUROFUNG)"/>
    <property type="match status" value="1"/>
</dbReference>
<gene>
    <name evidence="6" type="ORF">PVAR5_4531</name>
</gene>
<dbReference type="GO" id="GO:0000978">
    <property type="term" value="F:RNA polymerase II cis-regulatory region sequence-specific DNA binding"/>
    <property type="evidence" value="ECO:0007669"/>
    <property type="project" value="TreeGrafter"/>
</dbReference>
<keyword evidence="4" id="KW-0175">Coiled coil</keyword>
<keyword evidence="2" id="KW-0804">Transcription</keyword>
<evidence type="ECO:0000256" key="4">
    <source>
        <dbReference type="SAM" id="Coils"/>
    </source>
</evidence>
<dbReference type="GO" id="GO:0000435">
    <property type="term" value="P:positive regulation of transcription from RNA polymerase II promoter by galactose"/>
    <property type="evidence" value="ECO:0007669"/>
    <property type="project" value="TreeGrafter"/>
</dbReference>
<dbReference type="EMBL" id="BAUL01000142">
    <property type="protein sequence ID" value="GAD95883.1"/>
    <property type="molecule type" value="Genomic_DNA"/>
</dbReference>
<dbReference type="GO" id="GO:0005634">
    <property type="term" value="C:nucleus"/>
    <property type="evidence" value="ECO:0007669"/>
    <property type="project" value="TreeGrafter"/>
</dbReference>